<keyword evidence="7" id="KW-1185">Reference proteome</keyword>
<comment type="similarity">
    <text evidence="2 5">Belongs to the DegT/DnrJ/EryC1 family.</text>
</comment>
<evidence type="ECO:0000313" key="6">
    <source>
        <dbReference type="EMBL" id="TCJ85082.1"/>
    </source>
</evidence>
<dbReference type="PIRSF" id="PIRSF000390">
    <property type="entry name" value="PLP_StrS"/>
    <property type="match status" value="1"/>
</dbReference>
<protein>
    <submittedName>
        <fullName evidence="6">dTDP-4-amino-4,6-dideoxygalactose transaminase</fullName>
    </submittedName>
</protein>
<proteinExistence type="inferred from homology"/>
<gene>
    <name evidence="6" type="ORF">EV695_3047</name>
</gene>
<dbReference type="SUPFAM" id="SSF53383">
    <property type="entry name" value="PLP-dependent transferases"/>
    <property type="match status" value="1"/>
</dbReference>
<dbReference type="CDD" id="cd00616">
    <property type="entry name" value="AHBA_syn"/>
    <property type="match status" value="1"/>
</dbReference>
<accession>A0A4R1EYD6</accession>
<organism evidence="6 7">
    <name type="scientific">Cocleimonas flava</name>
    <dbReference type="NCBI Taxonomy" id="634765"/>
    <lineage>
        <taxon>Bacteria</taxon>
        <taxon>Pseudomonadati</taxon>
        <taxon>Pseudomonadota</taxon>
        <taxon>Gammaproteobacteria</taxon>
        <taxon>Thiotrichales</taxon>
        <taxon>Thiotrichaceae</taxon>
        <taxon>Cocleimonas</taxon>
    </lineage>
</organism>
<dbReference type="GO" id="GO:0000271">
    <property type="term" value="P:polysaccharide biosynthetic process"/>
    <property type="evidence" value="ECO:0007669"/>
    <property type="project" value="TreeGrafter"/>
</dbReference>
<feature type="modified residue" description="N6-(pyridoxal phosphate)lysine" evidence="4">
    <location>
        <position position="182"/>
    </location>
</feature>
<dbReference type="RefSeq" id="WP_131906793.1">
    <property type="nucleotide sequence ID" value="NZ_SMFQ01000004.1"/>
</dbReference>
<evidence type="ECO:0000256" key="3">
    <source>
        <dbReference type="PIRSR" id="PIRSR000390-1"/>
    </source>
</evidence>
<dbReference type="GO" id="GO:0030170">
    <property type="term" value="F:pyridoxal phosphate binding"/>
    <property type="evidence" value="ECO:0007669"/>
    <property type="project" value="TreeGrafter"/>
</dbReference>
<evidence type="ECO:0000256" key="1">
    <source>
        <dbReference type="ARBA" id="ARBA00022898"/>
    </source>
</evidence>
<keyword evidence="1 4" id="KW-0663">Pyridoxal phosphate</keyword>
<dbReference type="InterPro" id="IPR015421">
    <property type="entry name" value="PyrdxlP-dep_Trfase_major"/>
</dbReference>
<dbReference type="PANTHER" id="PTHR30244:SF9">
    <property type="entry name" value="PROTEIN RV3402C"/>
    <property type="match status" value="1"/>
</dbReference>
<evidence type="ECO:0000256" key="2">
    <source>
        <dbReference type="ARBA" id="ARBA00037999"/>
    </source>
</evidence>
<dbReference type="Gene3D" id="3.40.640.10">
    <property type="entry name" value="Type I PLP-dependent aspartate aminotransferase-like (Major domain)"/>
    <property type="match status" value="1"/>
</dbReference>
<dbReference type="InterPro" id="IPR000653">
    <property type="entry name" value="DegT/StrS_aminotransferase"/>
</dbReference>
<sequence length="364" mass="41191">MIYVTKIYMPDREKFKSYIDGIYESGWLTNNGPLVQELEKKLEDFLGVKNLLCLSSGTDALQFAYRLLEVEDKEVITTPFSFVSTVSAIAAERLTPVFADIDKDTYNMDPKNIERLINDKTCAIAPCHVFGNACEIDEIDAIAKKHDLKVIYDASHAFDVEYKGKHILGYGDMSIISFHATKMFHTVEGGAIVIKDDALYEKAKVVRNYGIDAPDSVSMLGVNSKLNEVGAAMGLCMLEEEDIIHKERKKSHEFYTRKLREFVQLQEKNPSADQSYSYFPVVFDDENEMDQVRTALFEKGVAARQYFKPSLDTLPYVNCSEVMENSRDIASRILVIPMHSGVEPMVAETIIDTLSNMRTYEQAS</sequence>
<name>A0A4R1EYD6_9GAMM</name>
<dbReference type="Pfam" id="PF01041">
    <property type="entry name" value="DegT_DnrJ_EryC1"/>
    <property type="match status" value="1"/>
</dbReference>
<evidence type="ECO:0000256" key="4">
    <source>
        <dbReference type="PIRSR" id="PIRSR000390-2"/>
    </source>
</evidence>
<dbReference type="Proteomes" id="UP000294887">
    <property type="component" value="Unassembled WGS sequence"/>
</dbReference>
<dbReference type="GO" id="GO:0008483">
    <property type="term" value="F:transaminase activity"/>
    <property type="evidence" value="ECO:0007669"/>
    <property type="project" value="TreeGrafter"/>
</dbReference>
<dbReference type="EMBL" id="SMFQ01000004">
    <property type="protein sequence ID" value="TCJ85082.1"/>
    <property type="molecule type" value="Genomic_DNA"/>
</dbReference>
<comment type="caution">
    <text evidence="6">The sequence shown here is derived from an EMBL/GenBank/DDBJ whole genome shotgun (WGS) entry which is preliminary data.</text>
</comment>
<feature type="active site" description="Proton acceptor" evidence="3">
    <location>
        <position position="182"/>
    </location>
</feature>
<dbReference type="PANTHER" id="PTHR30244">
    <property type="entry name" value="TRANSAMINASE"/>
    <property type="match status" value="1"/>
</dbReference>
<evidence type="ECO:0000313" key="7">
    <source>
        <dbReference type="Proteomes" id="UP000294887"/>
    </source>
</evidence>
<dbReference type="AlphaFoldDB" id="A0A4R1EYD6"/>
<dbReference type="OrthoDB" id="9804264at2"/>
<dbReference type="InterPro" id="IPR015424">
    <property type="entry name" value="PyrdxlP-dep_Trfase"/>
</dbReference>
<reference evidence="6 7" key="1">
    <citation type="submission" date="2019-03" db="EMBL/GenBank/DDBJ databases">
        <title>Genomic Encyclopedia of Type Strains, Phase IV (KMG-IV): sequencing the most valuable type-strain genomes for metagenomic binning, comparative biology and taxonomic classification.</title>
        <authorList>
            <person name="Goeker M."/>
        </authorList>
    </citation>
    <scope>NUCLEOTIDE SEQUENCE [LARGE SCALE GENOMIC DNA]</scope>
    <source>
        <strain evidence="6 7">DSM 24830</strain>
    </source>
</reference>
<evidence type="ECO:0000256" key="5">
    <source>
        <dbReference type="RuleBase" id="RU004508"/>
    </source>
</evidence>